<dbReference type="RefSeq" id="XP_016974288.2">
    <property type="nucleotide sequence ID" value="XM_017118799.2"/>
</dbReference>
<dbReference type="OrthoDB" id="7856955at2759"/>
<dbReference type="PROSITE" id="PS51465">
    <property type="entry name" value="KAZAL_2"/>
    <property type="match status" value="1"/>
</dbReference>
<gene>
    <name evidence="4" type="primary">LOC108041031</name>
</gene>
<dbReference type="Gene3D" id="3.30.60.30">
    <property type="match status" value="1"/>
</dbReference>
<sequence>MKFILVLAILSLGQAAEVPQATEATTTTTAGKSQQTELPAHIQNLITSHVNHVLQHIKNKPQGSNTLTGPVDWNGSGSGSGAPVVKPYPDLLPPLAHSGDVLATPPANRPEVAPALQSGLQPVQAGHPQVRVTNHQATGTLIHQGRPVVQNKVVMPPVEQVVLPLPGQEPIDVAEKLHKLHQHVTKVMQQAEKQIPLAVNQAIKQKKEHQAQKEKEQLQKDKESSKEHEKDKEDKGDQKDQESSETTPHSNASKTGRALVIPDKVSNIVNKVHAHIPQLISLHREEMKLGKCNFQCPKAALSVCASNGKCVVNFPGQCELSQWNCFNTKNVFHQVHDAECQNTITCYQRDMM</sequence>
<feature type="compositionally biased region" description="Basic and acidic residues" evidence="1">
    <location>
        <begin position="208"/>
        <end position="242"/>
    </location>
</feature>
<evidence type="ECO:0000313" key="4">
    <source>
        <dbReference type="RefSeq" id="XP_016974288.1"/>
    </source>
</evidence>
<name>A0A6P4EGY1_DRORH</name>
<dbReference type="Pfam" id="PF07648">
    <property type="entry name" value="Kazal_2"/>
    <property type="match status" value="1"/>
</dbReference>
<feature type="chain" id="PRO_5028040604" evidence="2">
    <location>
        <begin position="16"/>
        <end position="352"/>
    </location>
</feature>
<protein>
    <submittedName>
        <fullName evidence="4">Uncharacterized protein LOC108041031</fullName>
    </submittedName>
</protein>
<feature type="domain" description="Kazal-like" evidence="3">
    <location>
        <begin position="286"/>
        <end position="342"/>
    </location>
</feature>
<dbReference type="GeneID" id="108041031"/>
<feature type="region of interest" description="Disordered" evidence="1">
    <location>
        <begin position="202"/>
        <end position="258"/>
    </location>
</feature>
<organism evidence="4">
    <name type="scientific">Drosophila rhopaloa</name>
    <name type="common">Fruit fly</name>
    <dbReference type="NCBI Taxonomy" id="1041015"/>
    <lineage>
        <taxon>Eukaryota</taxon>
        <taxon>Metazoa</taxon>
        <taxon>Ecdysozoa</taxon>
        <taxon>Arthropoda</taxon>
        <taxon>Hexapoda</taxon>
        <taxon>Insecta</taxon>
        <taxon>Pterygota</taxon>
        <taxon>Neoptera</taxon>
        <taxon>Endopterygota</taxon>
        <taxon>Diptera</taxon>
        <taxon>Brachycera</taxon>
        <taxon>Muscomorpha</taxon>
        <taxon>Ephydroidea</taxon>
        <taxon>Drosophilidae</taxon>
        <taxon>Drosophila</taxon>
        <taxon>Sophophora</taxon>
    </lineage>
</organism>
<dbReference type="AlphaFoldDB" id="A0A6P4EGY1"/>
<reference evidence="4" key="1">
    <citation type="submission" date="2025-08" db="UniProtKB">
        <authorList>
            <consortium name="RefSeq"/>
        </authorList>
    </citation>
    <scope>IDENTIFICATION</scope>
</reference>
<evidence type="ECO:0000259" key="3">
    <source>
        <dbReference type="PROSITE" id="PS51465"/>
    </source>
</evidence>
<dbReference type="RefSeq" id="XP_016974288.1">
    <property type="nucleotide sequence ID" value="XM_017118799.1"/>
</dbReference>
<accession>A0A6P4EGY1</accession>
<dbReference type="InterPro" id="IPR002350">
    <property type="entry name" value="Kazal_dom"/>
</dbReference>
<feature type="compositionally biased region" description="Polar residues" evidence="1">
    <location>
        <begin position="244"/>
        <end position="254"/>
    </location>
</feature>
<feature type="region of interest" description="Disordered" evidence="1">
    <location>
        <begin position="60"/>
        <end position="86"/>
    </location>
</feature>
<evidence type="ECO:0000256" key="2">
    <source>
        <dbReference type="SAM" id="SignalP"/>
    </source>
</evidence>
<keyword evidence="2" id="KW-0732">Signal</keyword>
<feature type="signal peptide" evidence="2">
    <location>
        <begin position="1"/>
        <end position="15"/>
    </location>
</feature>
<proteinExistence type="predicted"/>
<evidence type="ECO:0000256" key="1">
    <source>
        <dbReference type="SAM" id="MobiDB-lite"/>
    </source>
</evidence>